<proteinExistence type="predicted"/>
<dbReference type="InterPro" id="IPR036568">
    <property type="entry name" value="GGCT-like_sf"/>
</dbReference>
<dbReference type="SUPFAM" id="SSF110857">
    <property type="entry name" value="Gamma-glutamyl cyclotransferase-like"/>
    <property type="match status" value="1"/>
</dbReference>
<evidence type="ECO:0000313" key="4">
    <source>
        <dbReference type="Proteomes" id="UP001199135"/>
    </source>
</evidence>
<accession>A0ABS8J9X5</accession>
<dbReference type="CDD" id="cd06661">
    <property type="entry name" value="GGCT_like"/>
    <property type="match status" value="1"/>
</dbReference>
<gene>
    <name evidence="3" type="ORF">FUU20_19130</name>
</gene>
<dbReference type="InterPro" id="IPR013024">
    <property type="entry name" value="GGCT-like"/>
</dbReference>
<keyword evidence="2" id="KW-0456">Lyase</keyword>
<organism evidence="3 4">
    <name type="scientific">Serratia montpellierensis</name>
    <dbReference type="NCBI Taxonomy" id="2598730"/>
    <lineage>
        <taxon>Bacteria</taxon>
        <taxon>Pseudomonadati</taxon>
        <taxon>Pseudomonadota</taxon>
        <taxon>Gammaproteobacteria</taxon>
        <taxon>Enterobacterales</taxon>
        <taxon>Yersiniaceae</taxon>
        <taxon>Serratia</taxon>
    </lineage>
</organism>
<dbReference type="EMBL" id="VOSO01000019">
    <property type="protein sequence ID" value="MCC7660833.1"/>
    <property type="molecule type" value="Genomic_DNA"/>
</dbReference>
<dbReference type="RefSeq" id="WP_197833408.1">
    <property type="nucleotide sequence ID" value="NZ_VOSN01000013.1"/>
</dbReference>
<evidence type="ECO:0000256" key="2">
    <source>
        <dbReference type="ARBA" id="ARBA00023239"/>
    </source>
</evidence>
<reference evidence="3 4" key="1">
    <citation type="submission" date="2019-08" db="EMBL/GenBank/DDBJ databases">
        <title>Genome sequencing of Psyttalia spp.-associated microbial isolates reveals a potentially novel species in the Serratia genus.</title>
        <authorList>
            <person name="Tannieres-Laurent M."/>
            <person name="Sparks M.E."/>
            <person name="Blackburn M.B."/>
            <person name="Gundersen-Rindal D.E."/>
            <person name="Bon M.-C."/>
        </authorList>
    </citation>
    <scope>NUCLEOTIDE SEQUENCE [LARGE SCALE GENOMIC DNA]</scope>
    <source>
        <strain evidence="4">Pon4B</strain>
    </source>
</reference>
<dbReference type="Proteomes" id="UP001199135">
    <property type="component" value="Unassembled WGS sequence"/>
</dbReference>
<sequence length="222" mass="25359">MLSRQSMRNGNFLRYHEELVASKGYWSAEMLRASMQSILEERPAGAPVWLFAYGSLMWNPTIAIEEMQRARIEGWQRRFCIRLLTGRATPEYPGRMLSLDEGGMTEGMIFRLPECSLESELSIIWMREMIAGLYKPVWTDALTSTGEAIKALTFVSDRQHPCYESDSSAVTSVEFISQACGELGTNREYVDRLNTTLTTWGINDNYVSSVLLNLQERENMLD</sequence>
<evidence type="ECO:0000256" key="1">
    <source>
        <dbReference type="ARBA" id="ARBA00012344"/>
    </source>
</evidence>
<dbReference type="InterPro" id="IPR006840">
    <property type="entry name" value="ChaC"/>
</dbReference>
<dbReference type="Gene3D" id="3.10.490.10">
    <property type="entry name" value="Gamma-glutamyl cyclotransferase-like"/>
    <property type="match status" value="1"/>
</dbReference>
<dbReference type="PANTHER" id="PTHR12192">
    <property type="entry name" value="CATION TRANSPORT PROTEIN CHAC-RELATED"/>
    <property type="match status" value="1"/>
</dbReference>
<name>A0ABS8J9X5_9GAMM</name>
<dbReference type="EC" id="4.3.2.7" evidence="1"/>
<dbReference type="Pfam" id="PF04752">
    <property type="entry name" value="ChaC"/>
    <property type="match status" value="1"/>
</dbReference>
<evidence type="ECO:0000313" key="3">
    <source>
        <dbReference type="EMBL" id="MCC7660833.1"/>
    </source>
</evidence>
<keyword evidence="4" id="KW-1185">Reference proteome</keyword>
<dbReference type="PANTHER" id="PTHR12192:SF2">
    <property type="entry name" value="GLUTATHIONE-SPECIFIC GAMMA-GLUTAMYLCYCLOTRANSFERASE 2"/>
    <property type="match status" value="1"/>
</dbReference>
<comment type="caution">
    <text evidence="3">The sequence shown here is derived from an EMBL/GenBank/DDBJ whole genome shotgun (WGS) entry which is preliminary data.</text>
</comment>
<protein>
    <recommendedName>
        <fullName evidence="1">glutathione-specific gamma-glutamylcyclotransferase</fullName>
        <ecNumber evidence="1">4.3.2.7</ecNumber>
    </recommendedName>
</protein>